<evidence type="ECO:0000256" key="3">
    <source>
        <dbReference type="ARBA" id="ARBA00022475"/>
    </source>
</evidence>
<dbReference type="GO" id="GO:0005912">
    <property type="term" value="C:adherens junction"/>
    <property type="evidence" value="ECO:0007669"/>
    <property type="project" value="TreeGrafter"/>
</dbReference>
<keyword evidence="8 14" id="KW-0106">Calcium</keyword>
<dbReference type="GO" id="GO:0000902">
    <property type="term" value="P:cell morphogenesis"/>
    <property type="evidence" value="ECO:0007669"/>
    <property type="project" value="TreeGrafter"/>
</dbReference>
<dbReference type="GO" id="GO:0007043">
    <property type="term" value="P:cell-cell junction assembly"/>
    <property type="evidence" value="ECO:0007669"/>
    <property type="project" value="TreeGrafter"/>
</dbReference>
<keyword evidence="18" id="KW-1185">Reference proteome</keyword>
<dbReference type="PROSITE" id="PS00232">
    <property type="entry name" value="CADHERIN_1"/>
    <property type="match status" value="2"/>
</dbReference>
<dbReference type="CDD" id="cd11304">
    <property type="entry name" value="Cadherin_repeat"/>
    <property type="match status" value="6"/>
</dbReference>
<comment type="subcellular location">
    <subcellularLocation>
        <location evidence="2">Cell junction</location>
        <location evidence="2">Desmosome</location>
    </subcellularLocation>
    <subcellularLocation>
        <location evidence="1">Cell membrane</location>
        <topology evidence="1">Single-pass type I membrane protein</topology>
    </subcellularLocation>
</comment>
<accession>A0A8C5PMB3</accession>
<dbReference type="InterPro" id="IPR020894">
    <property type="entry name" value="Cadherin_CS"/>
</dbReference>
<evidence type="ECO:0000313" key="18">
    <source>
        <dbReference type="Proteomes" id="UP000694569"/>
    </source>
</evidence>
<dbReference type="Pfam" id="PF00028">
    <property type="entry name" value="Cadherin"/>
    <property type="match status" value="6"/>
</dbReference>
<evidence type="ECO:0000256" key="1">
    <source>
        <dbReference type="ARBA" id="ARBA00004251"/>
    </source>
</evidence>
<evidence type="ECO:0000256" key="15">
    <source>
        <dbReference type="SAM" id="Phobius"/>
    </source>
</evidence>
<keyword evidence="6" id="KW-0732">Signal</keyword>
<dbReference type="AlphaFoldDB" id="A0A8C5PMB3"/>
<dbReference type="Ensembl" id="ENSLLET00000025740.1">
    <property type="protein sequence ID" value="ENSLLEP00000024789.1"/>
    <property type="gene ID" value="ENSLLEG00000015769.1"/>
</dbReference>
<evidence type="ECO:0000256" key="10">
    <source>
        <dbReference type="ARBA" id="ARBA00022949"/>
    </source>
</evidence>
<dbReference type="PROSITE" id="PS50268">
    <property type="entry name" value="CADHERIN_2"/>
    <property type="match status" value="5"/>
</dbReference>
<dbReference type="SUPFAM" id="SSF49313">
    <property type="entry name" value="Cadherin-like"/>
    <property type="match status" value="7"/>
</dbReference>
<evidence type="ECO:0000256" key="4">
    <source>
        <dbReference type="ARBA" id="ARBA00022692"/>
    </source>
</evidence>
<dbReference type="Proteomes" id="UP000694569">
    <property type="component" value="Unplaced"/>
</dbReference>
<feature type="domain" description="Cadherin" evidence="16">
    <location>
        <begin position="431"/>
        <end position="544"/>
    </location>
</feature>
<keyword evidence="11 15" id="KW-1133">Transmembrane helix</keyword>
<evidence type="ECO:0000256" key="6">
    <source>
        <dbReference type="ARBA" id="ARBA00022729"/>
    </source>
</evidence>
<dbReference type="GO" id="GO:0016339">
    <property type="term" value="P:calcium-dependent cell-cell adhesion via plasma membrane cell adhesion molecules"/>
    <property type="evidence" value="ECO:0007669"/>
    <property type="project" value="TreeGrafter"/>
</dbReference>
<reference evidence="17" key="1">
    <citation type="submission" date="2025-08" db="UniProtKB">
        <authorList>
            <consortium name="Ensembl"/>
        </authorList>
    </citation>
    <scope>IDENTIFICATION</scope>
</reference>
<evidence type="ECO:0000256" key="7">
    <source>
        <dbReference type="ARBA" id="ARBA00022737"/>
    </source>
</evidence>
<feature type="domain" description="Cadherin" evidence="16">
    <location>
        <begin position="107"/>
        <end position="316"/>
    </location>
</feature>
<feature type="domain" description="Cadherin" evidence="16">
    <location>
        <begin position="317"/>
        <end position="429"/>
    </location>
</feature>
<feature type="transmembrane region" description="Helical" evidence="15">
    <location>
        <begin position="772"/>
        <end position="791"/>
    </location>
</feature>
<keyword evidence="5" id="KW-0479">Metal-binding</keyword>
<dbReference type="GO" id="GO:0045296">
    <property type="term" value="F:cadherin binding"/>
    <property type="evidence" value="ECO:0007669"/>
    <property type="project" value="TreeGrafter"/>
</dbReference>
<evidence type="ECO:0000313" key="17">
    <source>
        <dbReference type="Ensembl" id="ENSLLEP00000024789.1"/>
    </source>
</evidence>
<dbReference type="SMART" id="SM00112">
    <property type="entry name" value="CA"/>
    <property type="match status" value="7"/>
</dbReference>
<evidence type="ECO:0000259" key="16">
    <source>
        <dbReference type="PROSITE" id="PS50268"/>
    </source>
</evidence>
<name>A0A8C5PMB3_9ANUR</name>
<dbReference type="GO" id="GO:0016342">
    <property type="term" value="C:catenin complex"/>
    <property type="evidence" value="ECO:0007669"/>
    <property type="project" value="TreeGrafter"/>
</dbReference>
<evidence type="ECO:0000256" key="11">
    <source>
        <dbReference type="ARBA" id="ARBA00022989"/>
    </source>
</evidence>
<keyword evidence="10" id="KW-0965">Cell junction</keyword>
<dbReference type="GO" id="GO:0005509">
    <property type="term" value="F:calcium ion binding"/>
    <property type="evidence" value="ECO:0007669"/>
    <property type="project" value="UniProtKB-UniRule"/>
</dbReference>
<feature type="domain" description="Cadherin" evidence="16">
    <location>
        <begin position="38"/>
        <end position="106"/>
    </location>
</feature>
<protein>
    <recommendedName>
        <fullName evidence="16">Cadherin domain-containing protein</fullName>
    </recommendedName>
</protein>
<dbReference type="GO" id="GO:0007156">
    <property type="term" value="P:homophilic cell adhesion via plasma membrane adhesion molecules"/>
    <property type="evidence" value="ECO:0007669"/>
    <property type="project" value="InterPro"/>
</dbReference>
<evidence type="ECO:0000256" key="13">
    <source>
        <dbReference type="ARBA" id="ARBA00023180"/>
    </source>
</evidence>
<dbReference type="PRINTS" id="PR00205">
    <property type="entry name" value="CADHERIN"/>
</dbReference>
<dbReference type="GO" id="GO:0034332">
    <property type="term" value="P:adherens junction organization"/>
    <property type="evidence" value="ECO:0007669"/>
    <property type="project" value="TreeGrafter"/>
</dbReference>
<evidence type="ECO:0000256" key="5">
    <source>
        <dbReference type="ARBA" id="ARBA00022723"/>
    </source>
</evidence>
<dbReference type="Gene3D" id="2.60.40.60">
    <property type="entry name" value="Cadherins"/>
    <property type="match status" value="7"/>
</dbReference>
<feature type="domain" description="Cadherin" evidence="16">
    <location>
        <begin position="545"/>
        <end position="650"/>
    </location>
</feature>
<keyword evidence="7" id="KW-0677">Repeat</keyword>
<dbReference type="InterPro" id="IPR002126">
    <property type="entry name" value="Cadherin-like_dom"/>
</dbReference>
<dbReference type="GO" id="GO:0044331">
    <property type="term" value="P:cell-cell adhesion mediated by cadherin"/>
    <property type="evidence" value="ECO:0007669"/>
    <property type="project" value="TreeGrafter"/>
</dbReference>
<proteinExistence type="predicted"/>
<dbReference type="GeneTree" id="ENSGT00940000165234"/>
<dbReference type="InterPro" id="IPR015919">
    <property type="entry name" value="Cadherin-like_sf"/>
</dbReference>
<keyword evidence="3" id="KW-1003">Cell membrane</keyword>
<dbReference type="FunFam" id="2.60.40.60:FF:000123">
    <property type="entry name" value="Protocadherin beta 4"/>
    <property type="match status" value="1"/>
</dbReference>
<dbReference type="GO" id="GO:0030057">
    <property type="term" value="C:desmosome"/>
    <property type="evidence" value="ECO:0007669"/>
    <property type="project" value="UniProtKB-SubCell"/>
</dbReference>
<dbReference type="GO" id="GO:0008013">
    <property type="term" value="F:beta-catenin binding"/>
    <property type="evidence" value="ECO:0007669"/>
    <property type="project" value="TreeGrafter"/>
</dbReference>
<evidence type="ECO:0000256" key="8">
    <source>
        <dbReference type="ARBA" id="ARBA00022837"/>
    </source>
</evidence>
<dbReference type="PANTHER" id="PTHR24027">
    <property type="entry name" value="CADHERIN-23"/>
    <property type="match status" value="1"/>
</dbReference>
<dbReference type="FunFam" id="2.60.40.60:FF:000011">
    <property type="entry name" value="Cadherin 1"/>
    <property type="match status" value="1"/>
</dbReference>
<reference evidence="17" key="2">
    <citation type="submission" date="2025-09" db="UniProtKB">
        <authorList>
            <consortium name="Ensembl"/>
        </authorList>
    </citation>
    <scope>IDENTIFICATION</scope>
</reference>
<keyword evidence="9" id="KW-0130">Cell adhesion</keyword>
<keyword evidence="12 15" id="KW-0472">Membrane</keyword>
<dbReference type="OrthoDB" id="8804268at2759"/>
<dbReference type="GO" id="GO:0016477">
    <property type="term" value="P:cell migration"/>
    <property type="evidence" value="ECO:0007669"/>
    <property type="project" value="TreeGrafter"/>
</dbReference>
<evidence type="ECO:0000256" key="2">
    <source>
        <dbReference type="ARBA" id="ARBA00004568"/>
    </source>
</evidence>
<sequence length="815" mass="90412">MQAESSYTSQRQVFNVQENYAASPWYFAKVQLPAGRHYDTVLAGDPEGIIHFDPETRILSTNHSFDREKQESYTLQVMVRDTEGAVTDTITVHINVNDVNDNPPVMVNKTFHGKVSEGSRAGVAFVHVVATDKDDPKTDNAALLYSILSYHSALYEDAFQIEPRTGAVSLTEHGAAMLSELKETNFKLLVQVKDMGDQSMGFTDKADLEIDVTENTWIDPGPVYLPENLKGDYPLIISQVKWDSTEVHYTLEGDFKEGLFTVAETGNLFITRELDRETQSQYRIKVSPVNNNNIPYSDSLEITLTVQDENDNKPVFSHQTYRVEITDKASKGSVLLTLSAVDADDKDTNNADIRYRIVSQEPSTSEDIFHLDDESGVLTLQGGVLGPGMAKTYTLEITATDRAGAQDGLSSSCRVTLDVMDLNDNPPVFLQNQFPPFVIAEDTAPGLLITTLTATDGDDLTDYKLINFSVQSGNEDGTFSTVIDQEHSTITIYLNKDLDYEKKQKYELILLAKNEAELRGAEYGPSSTATVHVAVGNVNEAPVFTKEVYEIHVPESTEPGAVILTVEAFDPDIYHGAKLHYSIHNDTRRWLSIQDQSGKIQLRRALDREEMEEATYTVQVVVTEEGIGGLSDTANVVMHVLDVNDNIPFLVGDYSREFFCSHRVETQRILIRAYDHDVGQNGAPFTFQAVKELHRQPKWKVDALNGTHAYLSMAISYLEPKVHDVPIILSDHGKPAQSQHVLLPVTVCLCGSSNHCITEINRMESMPTVSTAMGTLLGTLGVIVLIMIVIFTRLSIFTSNKNAGTPEAIPLKNTV</sequence>
<dbReference type="FunFam" id="2.60.40.60:FF:000068">
    <property type="entry name" value="Desmoglein 1"/>
    <property type="match status" value="1"/>
</dbReference>
<dbReference type="PANTHER" id="PTHR24027:SF424">
    <property type="entry name" value="CADHERIN-16 ISOFORM X3"/>
    <property type="match status" value="1"/>
</dbReference>
<evidence type="ECO:0000256" key="14">
    <source>
        <dbReference type="PROSITE-ProRule" id="PRU00043"/>
    </source>
</evidence>
<dbReference type="InterPro" id="IPR039808">
    <property type="entry name" value="Cadherin"/>
</dbReference>
<keyword evidence="13" id="KW-0325">Glycoprotein</keyword>
<organism evidence="17 18">
    <name type="scientific">Leptobrachium leishanense</name>
    <name type="common">Leishan spiny toad</name>
    <dbReference type="NCBI Taxonomy" id="445787"/>
    <lineage>
        <taxon>Eukaryota</taxon>
        <taxon>Metazoa</taxon>
        <taxon>Chordata</taxon>
        <taxon>Craniata</taxon>
        <taxon>Vertebrata</taxon>
        <taxon>Euteleostomi</taxon>
        <taxon>Amphibia</taxon>
        <taxon>Batrachia</taxon>
        <taxon>Anura</taxon>
        <taxon>Pelobatoidea</taxon>
        <taxon>Megophryidae</taxon>
        <taxon>Leptobrachium</taxon>
    </lineage>
</organism>
<keyword evidence="4 15" id="KW-0812">Transmembrane</keyword>
<evidence type="ECO:0000256" key="12">
    <source>
        <dbReference type="ARBA" id="ARBA00023136"/>
    </source>
</evidence>
<evidence type="ECO:0000256" key="9">
    <source>
        <dbReference type="ARBA" id="ARBA00022889"/>
    </source>
</evidence>